<evidence type="ECO:0000313" key="2">
    <source>
        <dbReference type="Proteomes" id="UP000095728"/>
    </source>
</evidence>
<evidence type="ECO:0000313" key="1">
    <source>
        <dbReference type="EMBL" id="OEJ82967.1"/>
    </source>
</evidence>
<protein>
    <submittedName>
        <fullName evidence="1">Uncharacterized protein</fullName>
    </submittedName>
</protein>
<dbReference type="AlphaFoldDB" id="A0A1E5R7U4"/>
<comment type="caution">
    <text evidence="1">The sequence shown here is derived from an EMBL/GenBank/DDBJ whole genome shotgun (WGS) entry which is preliminary data.</text>
</comment>
<gene>
    <name evidence="1" type="ORF">AWRI3579_g3245</name>
</gene>
<name>A0A1E5R7U4_9ASCO</name>
<keyword evidence="2" id="KW-1185">Reference proteome</keyword>
<proteinExistence type="predicted"/>
<reference evidence="2" key="1">
    <citation type="journal article" date="2016" name="Genome Announc.">
        <title>Genome sequences of three species of Hanseniaspora isolated from spontaneous wine fermentations.</title>
        <authorList>
            <person name="Sternes P.R."/>
            <person name="Lee D."/>
            <person name="Kutyna D.R."/>
            <person name="Borneman A.R."/>
        </authorList>
    </citation>
    <scope>NUCLEOTIDE SEQUENCE [LARGE SCALE GENOMIC DNA]</scope>
    <source>
        <strain evidence="2">AWRI3579</strain>
    </source>
</reference>
<dbReference type="InParanoid" id="A0A1E5R7U4"/>
<dbReference type="Proteomes" id="UP000095728">
    <property type="component" value="Unassembled WGS sequence"/>
</dbReference>
<dbReference type="EMBL" id="LPNM01000009">
    <property type="protein sequence ID" value="OEJ82967.1"/>
    <property type="molecule type" value="Genomic_DNA"/>
</dbReference>
<accession>A0A1E5R7U4</accession>
<sequence>MSCALPNDFLLPNYTELDLINKLQGLSRESILDLIKEWDKNAKSSTILESAEKIDKKYANRDSTFINVLVKTVLAAGLTAGQRADLERTLVLSNIGEIDEWSAYKIFDKKWDLPTAKYVSTNKLKTTLDKELIKRSKAFHISEQGIADARLKMLSVLIFDNYLEAELEKLSSGENFDELFKSCLITSLSKSSQLSAKQIILDGRSSNFTFSELYESELHDTHVAYDTILEPYIKHSVDIPLTTTDSQEGLRYSHLSYFFKQAPAKSEA</sequence>
<organism evidence="1 2">
    <name type="scientific">Hanseniaspora osmophila</name>
    <dbReference type="NCBI Taxonomy" id="56408"/>
    <lineage>
        <taxon>Eukaryota</taxon>
        <taxon>Fungi</taxon>
        <taxon>Dikarya</taxon>
        <taxon>Ascomycota</taxon>
        <taxon>Saccharomycotina</taxon>
        <taxon>Saccharomycetes</taxon>
        <taxon>Saccharomycodales</taxon>
        <taxon>Saccharomycodaceae</taxon>
        <taxon>Hanseniaspora</taxon>
    </lineage>
</organism>